<dbReference type="InterPro" id="IPR003439">
    <property type="entry name" value="ABC_transporter-like_ATP-bd"/>
</dbReference>
<feature type="transmembrane region" description="Helical" evidence="10">
    <location>
        <begin position="468"/>
        <end position="488"/>
    </location>
</feature>
<evidence type="ECO:0000256" key="9">
    <source>
        <dbReference type="SAM" id="MobiDB-lite"/>
    </source>
</evidence>
<dbReference type="GO" id="GO:0005886">
    <property type="term" value="C:plasma membrane"/>
    <property type="evidence" value="ECO:0007669"/>
    <property type="project" value="TreeGrafter"/>
</dbReference>
<feature type="region of interest" description="Disordered" evidence="9">
    <location>
        <begin position="1"/>
        <end position="49"/>
    </location>
</feature>
<evidence type="ECO:0000259" key="11">
    <source>
        <dbReference type="PROSITE" id="PS50893"/>
    </source>
</evidence>
<evidence type="ECO:0000256" key="5">
    <source>
        <dbReference type="ARBA" id="ARBA00022741"/>
    </source>
</evidence>
<dbReference type="InterPro" id="IPR003593">
    <property type="entry name" value="AAA+_ATPase"/>
</dbReference>
<keyword evidence="6" id="KW-0067">ATP-binding</keyword>
<keyword evidence="4 10" id="KW-0812">Transmembrane</keyword>
<evidence type="ECO:0000256" key="2">
    <source>
        <dbReference type="ARBA" id="ARBA00005814"/>
    </source>
</evidence>
<keyword evidence="3" id="KW-0813">Transport</keyword>
<sequence length="685" mass="76670">MEDEGQPNFHRMESEATRTSEALSTFAPSTKVSPTQMETKSEETDSNLSTVVMSVAVDSSTQSDSEQESKEGDRLLWREIYAETVPERSLLGFGRAKYSSEAKLILNRVSGYADPGQVTFIMGASGAGKSTLLNILTQKKTEGIKFSGDVAINGSLVEWGDMKKLSAYVQQEDLFIGQATVEEQLMFTARLRMRDKRTNEERKAIVSEALTAMGLTECRKTQIGNALVKSLSKGERKRLAFATEILSNPRILFCDEPTSGLDSFMSLQIVVALKMFASQGKTVVTTIHQPSSQVYEMADRLILMANGEVAFQGNASEVGEFLNDCGYPCPRFMSLPDHMMKVLSQDDDVSEREFIERVEGILEFFGNSDDARIVHHITHGFANTSYKRKIKFDLGEDAEYCASWCTQTWWLFVRSSRSLVRNPVVVVVRLVQVFAISMILGLIYFQSSFTKDSLMNYKGAALRATADMTYIFLFPCVYLFIAELPVVIREYQSHTYAPSAYFIGTSMASVLQYIIFPTMYSFILYLLAGYSGTVSQFCLFNLLNIVVANLAASVAYAAACIFGNQEMAVTFLPLILKPLFVFAGFLIDLRTVPIYFKPLTYISWYKYAYEAHLIILLNPIDTIPGCPSSKESDAMICSAKNGDEVLNLLGFDSNYFWINFAILLFILCFLRGLALVVFSLRIRHS</sequence>
<protein>
    <submittedName>
        <fullName evidence="13">ABC transporter domain-containing protein</fullName>
    </submittedName>
</protein>
<keyword evidence="7 10" id="KW-1133">Transmembrane helix</keyword>
<evidence type="ECO:0000256" key="7">
    <source>
        <dbReference type="ARBA" id="ARBA00022989"/>
    </source>
</evidence>
<dbReference type="SUPFAM" id="SSF52540">
    <property type="entry name" value="P-loop containing nucleoside triphosphate hydrolases"/>
    <property type="match status" value="1"/>
</dbReference>
<keyword evidence="12" id="KW-1185">Reference proteome</keyword>
<dbReference type="InterPro" id="IPR027417">
    <property type="entry name" value="P-loop_NTPase"/>
</dbReference>
<dbReference type="Pfam" id="PF01061">
    <property type="entry name" value="ABC2_membrane"/>
    <property type="match status" value="1"/>
</dbReference>
<organism evidence="12 13">
    <name type="scientific">Haemonchus contortus</name>
    <name type="common">Barber pole worm</name>
    <dbReference type="NCBI Taxonomy" id="6289"/>
    <lineage>
        <taxon>Eukaryota</taxon>
        <taxon>Metazoa</taxon>
        <taxon>Ecdysozoa</taxon>
        <taxon>Nematoda</taxon>
        <taxon>Chromadorea</taxon>
        <taxon>Rhabditida</taxon>
        <taxon>Rhabditina</taxon>
        <taxon>Rhabditomorpha</taxon>
        <taxon>Strongyloidea</taxon>
        <taxon>Trichostrongylidae</taxon>
        <taxon>Haemonchus</taxon>
    </lineage>
</organism>
<dbReference type="InterPro" id="IPR017871">
    <property type="entry name" value="ABC_transporter-like_CS"/>
</dbReference>
<dbReference type="Pfam" id="PF00005">
    <property type="entry name" value="ABC_tran"/>
    <property type="match status" value="1"/>
</dbReference>
<evidence type="ECO:0000256" key="1">
    <source>
        <dbReference type="ARBA" id="ARBA00004141"/>
    </source>
</evidence>
<reference evidence="13" key="1">
    <citation type="submission" date="2020-12" db="UniProtKB">
        <authorList>
            <consortium name="WormBaseParasite"/>
        </authorList>
    </citation>
    <scope>IDENTIFICATION</scope>
    <source>
        <strain evidence="13">MHco3</strain>
    </source>
</reference>
<name>A0A7I4Y8F9_HAECO</name>
<evidence type="ECO:0000313" key="12">
    <source>
        <dbReference type="Proteomes" id="UP000025227"/>
    </source>
</evidence>
<dbReference type="Pfam" id="PF19055">
    <property type="entry name" value="ABC2_membrane_7"/>
    <property type="match status" value="1"/>
</dbReference>
<dbReference type="AlphaFoldDB" id="A0A7I4Y8F9"/>
<dbReference type="CDD" id="cd03213">
    <property type="entry name" value="ABCG_EPDR"/>
    <property type="match status" value="1"/>
</dbReference>
<feature type="transmembrane region" description="Helical" evidence="10">
    <location>
        <begin position="656"/>
        <end position="680"/>
    </location>
</feature>
<dbReference type="InterPro" id="IPR050352">
    <property type="entry name" value="ABCG_transporters"/>
</dbReference>
<dbReference type="OMA" id="MAFNKER"/>
<feature type="transmembrane region" description="Helical" evidence="10">
    <location>
        <begin position="574"/>
        <end position="596"/>
    </location>
</feature>
<dbReference type="SMART" id="SM00382">
    <property type="entry name" value="AAA"/>
    <property type="match status" value="1"/>
</dbReference>
<evidence type="ECO:0000256" key="3">
    <source>
        <dbReference type="ARBA" id="ARBA00022448"/>
    </source>
</evidence>
<dbReference type="GO" id="GO:0005524">
    <property type="term" value="F:ATP binding"/>
    <property type="evidence" value="ECO:0007669"/>
    <property type="project" value="UniProtKB-KW"/>
</dbReference>
<accession>A0A7I4Y8F9</accession>
<evidence type="ECO:0000313" key="13">
    <source>
        <dbReference type="WBParaSite" id="HCON_00065975-00001"/>
    </source>
</evidence>
<dbReference type="InterPro" id="IPR043926">
    <property type="entry name" value="ABCG_dom"/>
</dbReference>
<dbReference type="PANTHER" id="PTHR48041">
    <property type="entry name" value="ABC TRANSPORTER G FAMILY MEMBER 28"/>
    <property type="match status" value="1"/>
</dbReference>
<feature type="transmembrane region" description="Helical" evidence="10">
    <location>
        <begin position="424"/>
        <end position="445"/>
    </location>
</feature>
<evidence type="ECO:0000256" key="8">
    <source>
        <dbReference type="ARBA" id="ARBA00023136"/>
    </source>
</evidence>
<evidence type="ECO:0000256" key="6">
    <source>
        <dbReference type="ARBA" id="ARBA00022840"/>
    </source>
</evidence>
<evidence type="ECO:0000256" key="4">
    <source>
        <dbReference type="ARBA" id="ARBA00022692"/>
    </source>
</evidence>
<comment type="subcellular location">
    <subcellularLocation>
        <location evidence="1">Membrane</location>
        <topology evidence="1">Multi-pass membrane protein</topology>
    </subcellularLocation>
</comment>
<keyword evidence="5" id="KW-0547">Nucleotide-binding</keyword>
<dbReference type="WBParaSite" id="HCON_00065975-00001">
    <property type="protein sequence ID" value="HCON_00065975-00001"/>
    <property type="gene ID" value="HCON_00065975"/>
</dbReference>
<dbReference type="Gene3D" id="3.40.50.300">
    <property type="entry name" value="P-loop containing nucleotide triphosphate hydrolases"/>
    <property type="match status" value="1"/>
</dbReference>
<evidence type="ECO:0000256" key="10">
    <source>
        <dbReference type="SAM" id="Phobius"/>
    </source>
</evidence>
<feature type="transmembrane region" description="Helical" evidence="10">
    <location>
        <begin position="539"/>
        <end position="562"/>
    </location>
</feature>
<keyword evidence="8 10" id="KW-0472">Membrane</keyword>
<feature type="compositionally biased region" description="Polar residues" evidence="9">
    <location>
        <begin position="19"/>
        <end position="38"/>
    </location>
</feature>
<dbReference type="GO" id="GO:0016887">
    <property type="term" value="F:ATP hydrolysis activity"/>
    <property type="evidence" value="ECO:0007669"/>
    <property type="project" value="InterPro"/>
</dbReference>
<dbReference type="OrthoDB" id="66620at2759"/>
<feature type="domain" description="ABC transporter" evidence="11">
    <location>
        <begin position="80"/>
        <end position="331"/>
    </location>
</feature>
<comment type="similarity">
    <text evidence="2">Belongs to the ABC transporter superfamily. ABCG family. Eye pigment precursor importer (TC 3.A.1.204) subfamily.</text>
</comment>
<dbReference type="PROSITE" id="PS00211">
    <property type="entry name" value="ABC_TRANSPORTER_1"/>
    <property type="match status" value="1"/>
</dbReference>
<dbReference type="PROSITE" id="PS50893">
    <property type="entry name" value="ABC_TRANSPORTER_2"/>
    <property type="match status" value="1"/>
</dbReference>
<dbReference type="GO" id="GO:0140359">
    <property type="term" value="F:ABC-type transporter activity"/>
    <property type="evidence" value="ECO:0007669"/>
    <property type="project" value="InterPro"/>
</dbReference>
<dbReference type="Proteomes" id="UP000025227">
    <property type="component" value="Unplaced"/>
</dbReference>
<dbReference type="PANTHER" id="PTHR48041:SF68">
    <property type="entry name" value="ABC TRANSPORTER DOMAIN-CONTAINING PROTEIN"/>
    <property type="match status" value="1"/>
</dbReference>
<proteinExistence type="inferred from homology"/>
<feature type="transmembrane region" description="Helical" evidence="10">
    <location>
        <begin position="500"/>
        <end position="527"/>
    </location>
</feature>
<dbReference type="InterPro" id="IPR013525">
    <property type="entry name" value="ABC2_TM"/>
</dbReference>